<dbReference type="PROSITE" id="PS51257">
    <property type="entry name" value="PROKAR_LIPOPROTEIN"/>
    <property type="match status" value="1"/>
</dbReference>
<evidence type="ECO:0000313" key="2">
    <source>
        <dbReference type="EMBL" id="BBE19642.1"/>
    </source>
</evidence>
<protein>
    <recommendedName>
        <fullName evidence="4">DUF4398 domain-containing protein</fullName>
    </recommendedName>
</protein>
<feature type="chain" id="PRO_5024447840" description="DUF4398 domain-containing protein" evidence="1">
    <location>
        <begin position="24"/>
        <end position="197"/>
    </location>
</feature>
<evidence type="ECO:0000256" key="1">
    <source>
        <dbReference type="SAM" id="SignalP"/>
    </source>
</evidence>
<gene>
    <name evidence="2" type="ORF">AQPE_3829</name>
</gene>
<dbReference type="KEGG" id="anf:AQPE_3829"/>
<evidence type="ECO:0000313" key="3">
    <source>
        <dbReference type="Proteomes" id="UP001193389"/>
    </source>
</evidence>
<keyword evidence="3" id="KW-1185">Reference proteome</keyword>
<accession>A0A5K7SDG0</accession>
<dbReference type="Proteomes" id="UP001193389">
    <property type="component" value="Chromosome"/>
</dbReference>
<dbReference type="EMBL" id="AP018694">
    <property type="protein sequence ID" value="BBE19642.1"/>
    <property type="molecule type" value="Genomic_DNA"/>
</dbReference>
<name>A0A5K7SDG0_9BACT</name>
<organism evidence="2 3">
    <name type="scientific">Aquipluma nitroreducens</name>
    <dbReference type="NCBI Taxonomy" id="2010828"/>
    <lineage>
        <taxon>Bacteria</taxon>
        <taxon>Pseudomonadati</taxon>
        <taxon>Bacteroidota</taxon>
        <taxon>Bacteroidia</taxon>
        <taxon>Marinilabiliales</taxon>
        <taxon>Prolixibacteraceae</taxon>
        <taxon>Aquipluma</taxon>
    </lineage>
</organism>
<dbReference type="AlphaFoldDB" id="A0A5K7SDG0"/>
<evidence type="ECO:0008006" key="4">
    <source>
        <dbReference type="Google" id="ProtNLM"/>
    </source>
</evidence>
<sequence>MKSKLIIAVAAMGLTVLFSSCQKVPQTEIDAATAAIQEVKDAGADMYVPEAYQALVDSMKSANEKVEVAKAKWFPSYTKAKATLAVVSQMAVDTKAKSEARKVELKAETEAAIVEVKALVEENKGLIAKAPRGKEGREALEAIKADLAVAETTVTEVEGLLANGDLLGSNSKIKAAKEKATSIKAELEEAIAKKGKK</sequence>
<feature type="signal peptide" evidence="1">
    <location>
        <begin position="1"/>
        <end position="23"/>
    </location>
</feature>
<keyword evidence="1" id="KW-0732">Signal</keyword>
<reference evidence="2" key="1">
    <citation type="journal article" date="2020" name="Int. J. Syst. Evol. Microbiol.">
        <title>Aquipluma nitroreducens gen. nov. sp. nov., a novel facultatively anaerobic bacterium isolated from a freshwater lake.</title>
        <authorList>
            <person name="Watanabe M."/>
            <person name="Kojima H."/>
            <person name="Fukui M."/>
        </authorList>
    </citation>
    <scope>NUCLEOTIDE SEQUENCE</scope>
    <source>
        <strain evidence="2">MeG22</strain>
    </source>
</reference>
<proteinExistence type="predicted"/>
<dbReference type="RefSeq" id="WP_318347867.1">
    <property type="nucleotide sequence ID" value="NZ_AP018694.1"/>
</dbReference>